<feature type="coiled-coil region" evidence="1">
    <location>
        <begin position="414"/>
        <end position="441"/>
    </location>
</feature>
<feature type="coiled-coil region" evidence="1">
    <location>
        <begin position="314"/>
        <end position="341"/>
    </location>
</feature>
<protein>
    <submittedName>
        <fullName evidence="2">Uncharacterized protein</fullName>
    </submittedName>
</protein>
<gene>
    <name evidence="2" type="ORF">HINF_LOCUS24864</name>
    <name evidence="3" type="ORF">HINF_LOCUS27888</name>
</gene>
<dbReference type="EMBL" id="CATOUU010000644">
    <property type="protein sequence ID" value="CAI9937219.1"/>
    <property type="molecule type" value="Genomic_DNA"/>
</dbReference>
<reference evidence="2" key="1">
    <citation type="submission" date="2023-06" db="EMBL/GenBank/DDBJ databases">
        <authorList>
            <person name="Kurt Z."/>
        </authorList>
    </citation>
    <scope>NUCLEOTIDE SEQUENCE</scope>
</reference>
<dbReference type="Proteomes" id="UP001642409">
    <property type="component" value="Unassembled WGS sequence"/>
</dbReference>
<evidence type="ECO:0000313" key="2">
    <source>
        <dbReference type="EMBL" id="CAI9937219.1"/>
    </source>
</evidence>
<dbReference type="AlphaFoldDB" id="A0AA86PL62"/>
<dbReference type="EMBL" id="CAXDID020000087">
    <property type="protein sequence ID" value="CAL6020867.1"/>
    <property type="molecule type" value="Genomic_DNA"/>
</dbReference>
<sequence>MLFLQFAQKLEIVLNMQITVNGSNLSTSSQICSNKLFQPNIGFCIKQYSKFSNVISADIIYTNANNVHYSLYTTKAQDTLINLTYSVQDLPSFALFGLSASIQLKNSNISVFIPQKLSNGCLICITCDVESFQTDYTFMAYGKNLSGLVLAPQTYLKVNQSFVQFRLNGNSGGLIYNAFQVTVSVVECNISGSMQGDVSGSLICVVSEIQLNVETVKVCANVPEFGQGAPTQTGTISVSCDLCREGYSAYGLCMKDLQFGEIVDNTLKCKNTFEFDGEICTCPAGQVVNDSFCVNVLNSVNQIMHSQQLENINIDLLTNRTLNLKNEIKVLQINIDQINVENLQLLDINTQNQNELVSSSTILQQYLMGNQSLIDINLQEISNHLEKRIQDNITILNNEIKIINDYSNILIQNATSIQKNIQEEQTKIEASQNNFDLLNSTLDNNNKIMTQQKNLIMNLSLLTQCLNNDDQTNVIGFCYLVQGYESMSCSQKLYSYSFDIIAISNSIDSNSFAKGFAFNSQIQINNAFIDVSDNVYPTVLYPLFETQSSFTNLKIQFGTQSLSSGSLIQVTSSSITISQMSIISRFGSQMQVNENSQLNILTSSSTAVNIINLQINLSIVSSGNITLIDQISGILNISGYNVLGVYNCTSTVAMIGLKLNQATINLNQVSFKPAVYNVGNYSSCLFSYATTCVFNIFNIAVILGSGSTDLCLGSISTIDSKYYVFGGIITNSDSSTTNINYVMFDIYLTFSTDFVNKFGILIGAGEGANTIQNVCLQSNITSTSQELRYIGLLGYSNGDIFIQSVSVTLSIQGIYFYCFGMIGFHYSTNAELKNLRSFVNVSPNTGGYVSSVFGRETANCSVFNASIVGNIRAQSWIGGVIGYQGSGTNATILNTCISLNAYGTSNYVGGIIAQQLQSANATISNVSISKSSVSSDSDCVGGIISSQLANTNATLLDVLIYQLTVSSANYAGGVIGSQQTTGKSNLTLCSFIIQANVSGNSNIGGIIGSQGASAYILDTTVRNSTISGQSNIGGIIGSCRSSLSLKNARIKLTNIFGLSNVCIIGQVLGGAQKIVDSNSFNNQINGANLENIELKETQC</sequence>
<comment type="caution">
    <text evidence="2">The sequence shown here is derived from an EMBL/GenBank/DDBJ whole genome shotgun (WGS) entry which is preliminary data.</text>
</comment>
<accession>A0AA86PL62</accession>
<keyword evidence="1" id="KW-0175">Coiled coil</keyword>
<proteinExistence type="predicted"/>
<evidence type="ECO:0000313" key="3">
    <source>
        <dbReference type="EMBL" id="CAL6020867.1"/>
    </source>
</evidence>
<reference evidence="3 4" key="2">
    <citation type="submission" date="2024-07" db="EMBL/GenBank/DDBJ databases">
        <authorList>
            <person name="Akdeniz Z."/>
        </authorList>
    </citation>
    <scope>NUCLEOTIDE SEQUENCE [LARGE SCALE GENOMIC DNA]</scope>
</reference>
<dbReference type="Gene3D" id="2.160.20.110">
    <property type="match status" value="2"/>
</dbReference>
<keyword evidence="4" id="KW-1185">Reference proteome</keyword>
<evidence type="ECO:0000256" key="1">
    <source>
        <dbReference type="SAM" id="Coils"/>
    </source>
</evidence>
<name>A0AA86PL62_9EUKA</name>
<evidence type="ECO:0000313" key="4">
    <source>
        <dbReference type="Proteomes" id="UP001642409"/>
    </source>
</evidence>
<organism evidence="2">
    <name type="scientific">Hexamita inflata</name>
    <dbReference type="NCBI Taxonomy" id="28002"/>
    <lineage>
        <taxon>Eukaryota</taxon>
        <taxon>Metamonada</taxon>
        <taxon>Diplomonadida</taxon>
        <taxon>Hexamitidae</taxon>
        <taxon>Hexamitinae</taxon>
        <taxon>Hexamita</taxon>
    </lineage>
</organism>